<proteinExistence type="predicted"/>
<evidence type="ECO:0000256" key="1">
    <source>
        <dbReference type="SAM" id="MobiDB-lite"/>
    </source>
</evidence>
<feature type="non-terminal residue" evidence="2">
    <location>
        <position position="76"/>
    </location>
</feature>
<evidence type="ECO:0000313" key="2">
    <source>
        <dbReference type="EMBL" id="PIK58738.1"/>
    </source>
</evidence>
<feature type="region of interest" description="Disordered" evidence="1">
    <location>
        <begin position="38"/>
        <end position="76"/>
    </location>
</feature>
<feature type="compositionally biased region" description="Basic and acidic residues" evidence="1">
    <location>
        <begin position="38"/>
        <end position="47"/>
    </location>
</feature>
<dbReference type="EMBL" id="MRZV01000104">
    <property type="protein sequence ID" value="PIK58738.1"/>
    <property type="molecule type" value="Genomic_DNA"/>
</dbReference>
<reference evidence="2 3" key="1">
    <citation type="journal article" date="2017" name="PLoS Biol.">
        <title>The sea cucumber genome provides insights into morphological evolution and visceral regeneration.</title>
        <authorList>
            <person name="Zhang X."/>
            <person name="Sun L."/>
            <person name="Yuan J."/>
            <person name="Sun Y."/>
            <person name="Gao Y."/>
            <person name="Zhang L."/>
            <person name="Li S."/>
            <person name="Dai H."/>
            <person name="Hamel J.F."/>
            <person name="Liu C."/>
            <person name="Yu Y."/>
            <person name="Liu S."/>
            <person name="Lin W."/>
            <person name="Guo K."/>
            <person name="Jin S."/>
            <person name="Xu P."/>
            <person name="Storey K.B."/>
            <person name="Huan P."/>
            <person name="Zhang T."/>
            <person name="Zhou Y."/>
            <person name="Zhang J."/>
            <person name="Lin C."/>
            <person name="Li X."/>
            <person name="Xing L."/>
            <person name="Huo D."/>
            <person name="Sun M."/>
            <person name="Wang L."/>
            <person name="Mercier A."/>
            <person name="Li F."/>
            <person name="Yang H."/>
            <person name="Xiang J."/>
        </authorList>
    </citation>
    <scope>NUCLEOTIDE SEQUENCE [LARGE SCALE GENOMIC DNA]</scope>
    <source>
        <strain evidence="2">Shaxun</strain>
        <tissue evidence="2">Muscle</tissue>
    </source>
</reference>
<feature type="non-terminal residue" evidence="2">
    <location>
        <position position="1"/>
    </location>
</feature>
<accession>A0A2G8LEP7</accession>
<protein>
    <submittedName>
        <fullName evidence="2">Uncharacterized protein</fullName>
    </submittedName>
</protein>
<evidence type="ECO:0000313" key="3">
    <source>
        <dbReference type="Proteomes" id="UP000230750"/>
    </source>
</evidence>
<name>A0A2G8LEP7_STIJA</name>
<comment type="caution">
    <text evidence="2">The sequence shown here is derived from an EMBL/GenBank/DDBJ whole genome shotgun (WGS) entry which is preliminary data.</text>
</comment>
<gene>
    <name evidence="2" type="ORF">BSL78_04358</name>
</gene>
<organism evidence="2 3">
    <name type="scientific">Stichopus japonicus</name>
    <name type="common">Sea cucumber</name>
    <dbReference type="NCBI Taxonomy" id="307972"/>
    <lineage>
        <taxon>Eukaryota</taxon>
        <taxon>Metazoa</taxon>
        <taxon>Echinodermata</taxon>
        <taxon>Eleutherozoa</taxon>
        <taxon>Echinozoa</taxon>
        <taxon>Holothuroidea</taxon>
        <taxon>Aspidochirotacea</taxon>
        <taxon>Aspidochirotida</taxon>
        <taxon>Stichopodidae</taxon>
        <taxon>Apostichopus</taxon>
    </lineage>
</organism>
<dbReference type="Proteomes" id="UP000230750">
    <property type="component" value="Unassembled WGS sequence"/>
</dbReference>
<dbReference type="AlphaFoldDB" id="A0A2G8LEP7"/>
<keyword evidence="3" id="KW-1185">Reference proteome</keyword>
<sequence>LCIFVNSQELHIDTRVRQPWGNLRKRITIQPSPVKALEERTTKENFKAQKTCSKSRAAKPTKASIKQRQSRPHCRG</sequence>